<dbReference type="PANTHER" id="PTHR45749">
    <property type="match status" value="1"/>
</dbReference>
<protein>
    <recommendedName>
        <fullName evidence="2">HAT C-terminal dimerisation domain-containing protein</fullName>
    </recommendedName>
</protein>
<dbReference type="eggNOG" id="ENOG502QPQD">
    <property type="taxonomic scope" value="Eukaryota"/>
</dbReference>
<evidence type="ECO:0000256" key="1">
    <source>
        <dbReference type="SAM" id="Phobius"/>
    </source>
</evidence>
<dbReference type="GeneTree" id="ENSGT00940000154356"/>
<sequence length="238" mass="27170">FIFLVNMQTKILECINAASQLLQAKDTDILKAFDLLVLMEFRKKFDEVKSATLALAAKWGSQTQFETTRARKVKRHFDELSEDCRLTDAESNFRAVQPNTLLQAGDEELYQAAQRLSEHYRRDIAPSSPAQLLCRTSFRDQIAKQKSVVDLAKMLIVSHPAVTFTFTEVCAFLLFLTLPVSVASSERSFSKLKIIKNYLRSTMGQERLSGLAILSIENERAKKMDDFAERKTRCMPFK</sequence>
<evidence type="ECO:0000313" key="3">
    <source>
        <dbReference type="Ensembl" id="ENSPFOP00000030839.1"/>
    </source>
</evidence>
<reference evidence="3" key="3">
    <citation type="submission" date="2025-09" db="UniProtKB">
        <authorList>
            <consortium name="Ensembl"/>
        </authorList>
    </citation>
    <scope>IDENTIFICATION</scope>
</reference>
<dbReference type="Proteomes" id="UP000028760">
    <property type="component" value="Unassembled WGS sequence"/>
</dbReference>
<evidence type="ECO:0000313" key="4">
    <source>
        <dbReference type="Proteomes" id="UP000028760"/>
    </source>
</evidence>
<dbReference type="PANTHER" id="PTHR45749:SF37">
    <property type="entry name" value="OS05G0311600 PROTEIN"/>
    <property type="match status" value="1"/>
</dbReference>
<organism evidence="3 4">
    <name type="scientific">Poecilia formosa</name>
    <name type="common">Amazon molly</name>
    <name type="synonym">Limia formosa</name>
    <dbReference type="NCBI Taxonomy" id="48698"/>
    <lineage>
        <taxon>Eukaryota</taxon>
        <taxon>Metazoa</taxon>
        <taxon>Chordata</taxon>
        <taxon>Craniata</taxon>
        <taxon>Vertebrata</taxon>
        <taxon>Euteleostomi</taxon>
        <taxon>Actinopterygii</taxon>
        <taxon>Neopterygii</taxon>
        <taxon>Teleostei</taxon>
        <taxon>Neoteleostei</taxon>
        <taxon>Acanthomorphata</taxon>
        <taxon>Ovalentaria</taxon>
        <taxon>Atherinomorphae</taxon>
        <taxon>Cyprinodontiformes</taxon>
        <taxon>Poeciliidae</taxon>
        <taxon>Poeciliinae</taxon>
        <taxon>Poecilia</taxon>
    </lineage>
</organism>
<proteinExistence type="predicted"/>
<keyword evidence="4" id="KW-1185">Reference proteome</keyword>
<keyword evidence="1" id="KW-0472">Membrane</keyword>
<reference evidence="4" key="1">
    <citation type="submission" date="2013-10" db="EMBL/GenBank/DDBJ databases">
        <authorList>
            <person name="Schartl M."/>
            <person name="Warren W."/>
        </authorList>
    </citation>
    <scope>NUCLEOTIDE SEQUENCE [LARGE SCALE GENOMIC DNA]</scope>
    <source>
        <strain evidence="4">female</strain>
    </source>
</reference>
<feature type="transmembrane region" description="Helical" evidence="1">
    <location>
        <begin position="161"/>
        <end position="183"/>
    </location>
</feature>
<dbReference type="AlphaFoldDB" id="A0A096MHE8"/>
<feature type="domain" description="HAT C-terminal dimerisation" evidence="2">
    <location>
        <begin position="175"/>
        <end position="218"/>
    </location>
</feature>
<dbReference type="InterPro" id="IPR008906">
    <property type="entry name" value="HATC_C_dom"/>
</dbReference>
<accession>A0A096MHE8</accession>
<dbReference type="EMBL" id="AYCK01017272">
    <property type="status" value="NOT_ANNOTATED_CDS"/>
    <property type="molecule type" value="Genomic_DNA"/>
</dbReference>
<keyword evidence="1" id="KW-0812">Transmembrane</keyword>
<dbReference type="GO" id="GO:0046983">
    <property type="term" value="F:protein dimerization activity"/>
    <property type="evidence" value="ECO:0007669"/>
    <property type="project" value="InterPro"/>
</dbReference>
<reference evidence="3" key="2">
    <citation type="submission" date="2025-08" db="UniProtKB">
        <authorList>
            <consortium name="Ensembl"/>
        </authorList>
    </citation>
    <scope>IDENTIFICATION</scope>
</reference>
<dbReference type="STRING" id="48698.ENSPFOP00000030839"/>
<dbReference type="Pfam" id="PF05699">
    <property type="entry name" value="Dimer_Tnp_hAT"/>
    <property type="match status" value="1"/>
</dbReference>
<keyword evidence="1" id="KW-1133">Transmembrane helix</keyword>
<evidence type="ECO:0000259" key="2">
    <source>
        <dbReference type="Pfam" id="PF05699"/>
    </source>
</evidence>
<dbReference type="OMA" id="IMFNEAK"/>
<dbReference type="Ensembl" id="ENSPFOT00000027878.1">
    <property type="protein sequence ID" value="ENSPFOP00000030839.1"/>
    <property type="gene ID" value="ENSPFOG00000022824.1"/>
</dbReference>
<name>A0A096MHE8_POEFO</name>